<dbReference type="Proteomes" id="UP000313395">
    <property type="component" value="Unassembled WGS sequence"/>
</dbReference>
<feature type="transmembrane region" description="Helical" evidence="1">
    <location>
        <begin position="97"/>
        <end position="116"/>
    </location>
</feature>
<dbReference type="PANTHER" id="PTHR35813:SF1">
    <property type="entry name" value="INNER MEMBRANE PROTEIN YBAN"/>
    <property type="match status" value="1"/>
</dbReference>
<dbReference type="PANTHER" id="PTHR35813">
    <property type="entry name" value="INNER MEMBRANE PROTEIN YBAN"/>
    <property type="match status" value="1"/>
</dbReference>
<evidence type="ECO:0000313" key="3">
    <source>
        <dbReference type="Proteomes" id="UP000313395"/>
    </source>
</evidence>
<keyword evidence="1" id="KW-0472">Membrane</keyword>
<organism evidence="2 3">
    <name type="scientific">Trichococcus shcherbakoviae subsp. psychrophilus</name>
    <dbReference type="NCBI Taxonomy" id="2585775"/>
    <lineage>
        <taxon>Bacteria</taxon>
        <taxon>Bacillati</taxon>
        <taxon>Bacillota</taxon>
        <taxon>Bacilli</taxon>
        <taxon>Lactobacillales</taxon>
        <taxon>Carnobacteriaceae</taxon>
        <taxon>Trichococcus</taxon>
    </lineage>
</organism>
<keyword evidence="1" id="KW-0812">Transmembrane</keyword>
<feature type="transmembrane region" description="Helical" evidence="1">
    <location>
        <begin position="6"/>
        <end position="39"/>
    </location>
</feature>
<dbReference type="InterPro" id="IPR007401">
    <property type="entry name" value="DUF454"/>
</dbReference>
<comment type="caution">
    <text evidence="2">The sequence shown here is derived from an EMBL/GenBank/DDBJ whole genome shotgun (WGS) entry which is preliminary data.</text>
</comment>
<dbReference type="EMBL" id="VENO01000007">
    <property type="protein sequence ID" value="TNV67854.1"/>
    <property type="molecule type" value="Genomic_DNA"/>
</dbReference>
<gene>
    <name evidence="2" type="ORF">FHK04_14535</name>
</gene>
<proteinExistence type="predicted"/>
<keyword evidence="3" id="KW-1185">Reference proteome</keyword>
<feature type="transmembrane region" description="Helical" evidence="1">
    <location>
        <begin position="73"/>
        <end position="91"/>
    </location>
</feature>
<dbReference type="RefSeq" id="WP_140187517.1">
    <property type="nucleotide sequence ID" value="NZ_VENO01000007.1"/>
</dbReference>
<dbReference type="GO" id="GO:0005886">
    <property type="term" value="C:plasma membrane"/>
    <property type="evidence" value="ECO:0007669"/>
    <property type="project" value="TreeGrafter"/>
</dbReference>
<name>A0A5C5E3R7_9LACT</name>
<evidence type="ECO:0000256" key="1">
    <source>
        <dbReference type="SAM" id="Phobius"/>
    </source>
</evidence>
<evidence type="ECO:0000313" key="2">
    <source>
        <dbReference type="EMBL" id="TNV67854.1"/>
    </source>
</evidence>
<accession>A0A5C5E3R7</accession>
<dbReference type="Pfam" id="PF04304">
    <property type="entry name" value="DUF454"/>
    <property type="match status" value="1"/>
</dbReference>
<sequence length="124" mass="14536">MKKYLYIGMGFLTFGLGTVGIFLPFLPTTVFYLLTGFFWVHSSERLHQQFVDSEKYKQYIEDPLVKKNITNKGMGRMFVMMLFVFAIPFALTDSALLRIVLIIVYLAHLIGLTWHLRFRKSKKM</sequence>
<protein>
    <submittedName>
        <fullName evidence="2">DUF454 domain-containing protein</fullName>
    </submittedName>
</protein>
<dbReference type="AlphaFoldDB" id="A0A5C5E3R7"/>
<keyword evidence="1" id="KW-1133">Transmembrane helix</keyword>
<reference evidence="2 3" key="1">
    <citation type="submission" date="2019-06" db="EMBL/GenBank/DDBJ databases">
        <title>Description Trichococcus psychrophilus sp. nov., isolated from a cold spring, by genomic and phenotypic analyses.</title>
        <authorList>
            <person name="Zakharyuk A."/>
        </authorList>
    </citation>
    <scope>NUCLEOTIDE SEQUENCE [LARGE SCALE GENOMIC DNA]</scope>
    <source>
        <strain evidence="2 3">SKBG</strain>
    </source>
</reference>